<sequence>MVHIHTKVTGAEPAATRLYDSRTQIVPRSVAKKAIDDLLRGRYRPPIHIEDCRGSQQQIPPRALPTGSAARSAELLHADSDARQITSPPSPSNSSPDHHPIFFVPPPTVEDNIVAIAVQFFALDLRPSPRPHRLQIRALCHRHPFMVHIHTKVTGAEPAATRLYDSRTQIVPRSVAKRRTPAPLLPATAEPRRAAPRLPVMPSPTFPFLSAVPRSPTPGARLEPAKPYAVGCRPPTSRSAVGAVQMQPQRRCYRWETAAEGGDGRQANQEVSKRKEDRGQWERRSIRASKQKTTHTGKREESKREEDVHTTRITKAARGTSIQPQDQRLSGRIVNSLSKVVKESLPGCGINRDISCILIKASSAWLPRQLTDLVCLLESILRAHVQLMIGTLTRVLHRILVIPHLHSGPGELQDSSSLISEGTMYKQQEEQSECECFFAHDQCQLEQKAETLNVSKSVDPRQNCLGIFELVKDLKLIKQHQATSREKGDSVSPCKITL</sequence>
<reference evidence="2" key="2">
    <citation type="submission" date="2018-05" db="EMBL/GenBank/DDBJ databases">
        <title>OpunRS2 (Oryza punctata Reference Sequence Version 2).</title>
        <authorList>
            <person name="Zhang J."/>
            <person name="Kudrna D."/>
            <person name="Lee S."/>
            <person name="Talag J."/>
            <person name="Welchert J."/>
            <person name="Wing R.A."/>
        </authorList>
    </citation>
    <scope>NUCLEOTIDE SEQUENCE [LARGE SCALE GENOMIC DNA]</scope>
</reference>
<feature type="region of interest" description="Disordered" evidence="1">
    <location>
        <begin position="258"/>
        <end position="327"/>
    </location>
</feature>
<evidence type="ECO:0000313" key="3">
    <source>
        <dbReference type="Proteomes" id="UP000026962"/>
    </source>
</evidence>
<name>A0A0E0KEG5_ORYPU</name>
<feature type="compositionally biased region" description="Basic residues" evidence="1">
    <location>
        <begin position="286"/>
        <end position="296"/>
    </location>
</feature>
<accession>A0A0E0KEG5</accession>
<keyword evidence="3" id="KW-1185">Reference proteome</keyword>
<feature type="compositionally biased region" description="Basic and acidic residues" evidence="1">
    <location>
        <begin position="271"/>
        <end position="285"/>
    </location>
</feature>
<organism evidence="2">
    <name type="scientific">Oryza punctata</name>
    <name type="common">Red rice</name>
    <dbReference type="NCBI Taxonomy" id="4537"/>
    <lineage>
        <taxon>Eukaryota</taxon>
        <taxon>Viridiplantae</taxon>
        <taxon>Streptophyta</taxon>
        <taxon>Embryophyta</taxon>
        <taxon>Tracheophyta</taxon>
        <taxon>Spermatophyta</taxon>
        <taxon>Magnoliopsida</taxon>
        <taxon>Liliopsida</taxon>
        <taxon>Poales</taxon>
        <taxon>Poaceae</taxon>
        <taxon>BOP clade</taxon>
        <taxon>Oryzoideae</taxon>
        <taxon>Oryzeae</taxon>
        <taxon>Oryzinae</taxon>
        <taxon>Oryza</taxon>
    </lineage>
</organism>
<proteinExistence type="predicted"/>
<evidence type="ECO:0000313" key="2">
    <source>
        <dbReference type="EnsemblPlants" id="OPUNC03G18640.2"/>
    </source>
</evidence>
<protein>
    <submittedName>
        <fullName evidence="2">Uncharacterized protein</fullName>
    </submittedName>
</protein>
<dbReference type="AlphaFoldDB" id="A0A0E0KEG5"/>
<feature type="compositionally biased region" description="Basic and acidic residues" evidence="1">
    <location>
        <begin position="297"/>
        <end position="310"/>
    </location>
</feature>
<dbReference type="Gramene" id="OPUNC03G18640.2">
    <property type="protein sequence ID" value="OPUNC03G18640.2"/>
    <property type="gene ID" value="OPUNC03G18640"/>
</dbReference>
<dbReference type="HOGENOM" id="CLU_042591_0_0_1"/>
<evidence type="ECO:0000256" key="1">
    <source>
        <dbReference type="SAM" id="MobiDB-lite"/>
    </source>
</evidence>
<reference evidence="2" key="1">
    <citation type="submission" date="2015-04" db="UniProtKB">
        <authorList>
            <consortium name="EnsemblPlants"/>
        </authorList>
    </citation>
    <scope>IDENTIFICATION</scope>
</reference>
<feature type="region of interest" description="Disordered" evidence="1">
    <location>
        <begin position="82"/>
        <end position="104"/>
    </location>
</feature>
<dbReference type="Proteomes" id="UP000026962">
    <property type="component" value="Chromosome 3"/>
</dbReference>
<dbReference type="EnsemblPlants" id="OPUNC03G18640.2">
    <property type="protein sequence ID" value="OPUNC03G18640.2"/>
    <property type="gene ID" value="OPUNC03G18640"/>
</dbReference>